<reference evidence="13 14" key="1">
    <citation type="journal article" date="2011" name="Cell">
        <title>Insight into structure and assembly of the nuclear pore complex by utilizing the genome of a eukaryotic thermophile.</title>
        <authorList>
            <person name="Amlacher S."/>
            <person name="Sarges P."/>
            <person name="Flemming D."/>
            <person name="van Noort V."/>
            <person name="Kunze R."/>
            <person name="Devos D.P."/>
            <person name="Arumugam M."/>
            <person name="Bork P."/>
            <person name="Hurt E."/>
        </authorList>
    </citation>
    <scope>NUCLEOTIDE SEQUENCE [LARGE SCALE GENOMIC DNA]</scope>
    <source>
        <strain evidence="14">DSM 1495 / CBS 144.50 / IMI 039719</strain>
    </source>
</reference>
<feature type="binding site" evidence="15">
    <location>
        <position position="250"/>
    </location>
    <ligand>
        <name>GTP</name>
        <dbReference type="ChEBI" id="CHEBI:37565"/>
    </ligand>
</feature>
<proteinExistence type="evidence at protein level"/>
<feature type="binding site" evidence="15">
    <location>
        <position position="252"/>
    </location>
    <ligand>
        <name>GTP</name>
        <dbReference type="ChEBI" id="CHEBI:37565"/>
    </ligand>
</feature>
<feature type="binding site" evidence="16 17">
    <location>
        <position position="329"/>
    </location>
    <ligand>
        <name>GDP</name>
        <dbReference type="ChEBI" id="CHEBI:58189"/>
    </ligand>
</feature>
<feature type="binding site" evidence="16 17">
    <location>
        <position position="63"/>
    </location>
    <ligand>
        <name>GDP</name>
        <dbReference type="ChEBI" id="CHEBI:58189"/>
    </ligand>
</feature>
<dbReference type="DIP" id="DIP-61806N"/>
<dbReference type="PDB" id="5CK4">
    <property type="method" value="X-ray"/>
    <property type="resolution" value="1.89 A"/>
    <property type="chains" value="A/B=42-346"/>
</dbReference>
<feature type="binding site" evidence="15">
    <location>
        <position position="105"/>
    </location>
    <ligand>
        <name>GTP</name>
        <dbReference type="ChEBI" id="CHEBI:37565"/>
    </ligand>
</feature>
<feature type="binding site" evidence="16 17">
    <location>
        <position position="60"/>
    </location>
    <ligand>
        <name>GDP</name>
        <dbReference type="ChEBI" id="CHEBI:58189"/>
    </ligand>
</feature>
<feature type="binding site" evidence="15">
    <location>
        <position position="62"/>
    </location>
    <ligand>
        <name>GTP</name>
        <dbReference type="ChEBI" id="CHEBI:37565"/>
    </ligand>
</feature>
<evidence type="ECO:0000256" key="5">
    <source>
        <dbReference type="ARBA" id="ARBA00022741"/>
    </source>
</evidence>
<keyword evidence="4 12" id="KW-0812">Transmembrane</keyword>
<feature type="transmembrane region" description="Helical" evidence="12">
    <location>
        <begin position="20"/>
        <end position="40"/>
    </location>
</feature>
<evidence type="ECO:0000313" key="14">
    <source>
        <dbReference type="Proteomes" id="UP000008066"/>
    </source>
</evidence>
<comment type="interaction">
    <interactant intactId="EBI-16172100">
        <id>G0S401</id>
    </interactant>
    <interactant intactId="EBI-16172068">
        <id>G0S1R8</id>
        <label>CTHT_0014570</label>
    </interactant>
    <organismsDiffer>false</organismsDiffer>
    <experiments>4</experiments>
</comment>
<feature type="binding site" evidence="15">
    <location>
        <position position="249"/>
    </location>
    <ligand>
        <name>GTP</name>
        <dbReference type="ChEBI" id="CHEBI:37565"/>
    </ligand>
</feature>
<dbReference type="InterPro" id="IPR019009">
    <property type="entry name" value="SRP_receptor_beta_su"/>
</dbReference>
<dbReference type="GeneID" id="18256242"/>
<feature type="binding site" evidence="16 17">
    <location>
        <position position="328"/>
    </location>
    <ligand>
        <name>GDP</name>
        <dbReference type="ChEBI" id="CHEBI:58189"/>
    </ligand>
</feature>
<dbReference type="KEGG" id="cthr:CTHT_0022040"/>
<keyword evidence="10" id="KW-0675">Receptor</keyword>
<feature type="binding site" evidence="15">
    <location>
        <position position="329"/>
    </location>
    <ligand>
        <name>GTP</name>
        <dbReference type="ChEBI" id="CHEBI:37565"/>
    </ligand>
</feature>
<feature type="binding site" evidence="17">
    <location>
        <position position="63"/>
    </location>
    <ligand>
        <name>Mg(2+)</name>
        <dbReference type="ChEBI" id="CHEBI:18420"/>
        <label>1</label>
    </ligand>
</feature>
<feature type="binding site" evidence="16 17">
    <location>
        <position position="64"/>
    </location>
    <ligand>
        <name>GDP</name>
        <dbReference type="ChEBI" id="CHEBI:58189"/>
    </ligand>
</feature>
<gene>
    <name evidence="13" type="ORF">CTHT_0022040</name>
</gene>
<feature type="binding site" evidence="15">
    <location>
        <position position="106"/>
    </location>
    <ligand>
        <name>Mg(2+)</name>
        <dbReference type="ChEBI" id="CHEBI:18420"/>
        <label>2</label>
    </ligand>
</feature>
<keyword evidence="9 12" id="KW-0472">Membrane</keyword>
<evidence type="ECO:0000256" key="3">
    <source>
        <dbReference type="ARBA" id="ARBA00020256"/>
    </source>
</evidence>
<dbReference type="Gene3D" id="3.40.50.300">
    <property type="entry name" value="P-loop containing nucleotide triphosphate hydrolases"/>
    <property type="match status" value="1"/>
</dbReference>
<comment type="subcellular location">
    <subcellularLocation>
        <location evidence="1">Endoplasmic reticulum membrane</location>
        <topology evidence="1">Single-pass membrane protein</topology>
    </subcellularLocation>
</comment>
<evidence type="ECO:0007829" key="17">
    <source>
        <dbReference type="PDB" id="5CK5"/>
    </source>
</evidence>
<feature type="binding site" evidence="16 17">
    <location>
        <position position="249"/>
    </location>
    <ligand>
        <name>GDP</name>
        <dbReference type="ChEBI" id="CHEBI:58189"/>
    </ligand>
</feature>
<keyword evidence="14" id="KW-1185">Reference proteome</keyword>
<feature type="binding site" evidence="15">
    <location>
        <position position="103"/>
    </location>
    <ligand>
        <name>GTP</name>
        <dbReference type="ChEBI" id="CHEBI:37565"/>
    </ligand>
</feature>
<evidence type="ECO:0000256" key="8">
    <source>
        <dbReference type="ARBA" id="ARBA00023134"/>
    </source>
</evidence>
<dbReference type="Proteomes" id="UP000008066">
    <property type="component" value="Unassembled WGS sequence"/>
</dbReference>
<dbReference type="PDBsum" id="5CK5"/>
<dbReference type="STRING" id="759272.G0S401"/>
<name>G0S401_CHATD</name>
<feature type="binding site" evidence="16 17">
    <location>
        <position position="61"/>
    </location>
    <ligand>
        <name>GDP</name>
        <dbReference type="ChEBI" id="CHEBI:58189"/>
    </ligand>
</feature>
<dbReference type="EvolutionaryTrace" id="G0S401"/>
<dbReference type="IntAct" id="G0S401">
    <property type="interactions" value="1"/>
</dbReference>
<reference evidence="15 16" key="2">
    <citation type="journal article" date="2015" name="Structure">
        <title>Structure and Switch Cycle of SRbeta as Ancestral Eukaryotic GTPase Associated with Secretory Membranes.</title>
        <authorList>
            <person name="Jadhav B."/>
            <person name="Wild K."/>
            <person name="Pool M.R."/>
            <person name="Sinning I."/>
        </authorList>
    </citation>
    <scope>X-RAY CRYSTALLOGRAPHY (1.89 ANGSTROMS) OF 31-31 AND 42-346 IN COMPLEX WITH GDP; GTP AND MG(2+)</scope>
</reference>
<evidence type="ECO:0000256" key="6">
    <source>
        <dbReference type="ARBA" id="ARBA00022824"/>
    </source>
</evidence>
<sequence length="346" mass="37712">MITLEDLKNFFEMALKPSPLVFKIGFAIVLLVPFILHLIFSATTQYTTLPSVLLIGPSGAGKTALLTLFERGPLLNPDGTSVGAADLKNPYRKPIVTSPVAQTHTSQVPTSVELAVGANEDGTPTSYKVDLDAAGATARKFLLIDTPGHPKLRGTTLQHLLNPSPSLTIIPTNAPNKKTSTDSHSDPYKSKLKAVIFLLDAAALADSDGDYLSQTASYLYDVLLSLQKRFHSRKNSRAPSSIPVLIAANKQDLFTAVPASLVKSRLEHELGRIRKTRQKGLLEASVTSEDEIRADDEEGWLGAVGSKEFKFEEMMEFDMEVEVMGGNVIGDGPGAERWWRWIGERI</sequence>
<dbReference type="eggNOG" id="KOG0090">
    <property type="taxonomic scope" value="Eukaryota"/>
</dbReference>
<feature type="region of interest" description="Disordered" evidence="11">
    <location>
        <begin position="164"/>
        <end position="185"/>
    </location>
</feature>
<keyword evidence="5 15" id="KW-0547">Nucleotide-binding</keyword>
<dbReference type="OrthoDB" id="41266at2759"/>
<feature type="binding site" evidence="16 17">
    <location>
        <position position="250"/>
    </location>
    <ligand>
        <name>GDP</name>
        <dbReference type="ChEBI" id="CHEBI:58189"/>
    </ligand>
</feature>
<feature type="binding site" evidence="15">
    <location>
        <position position="63"/>
    </location>
    <ligand>
        <name>Mg(2+)</name>
        <dbReference type="ChEBI" id="CHEBI:18420"/>
        <label>2</label>
    </ligand>
</feature>
<feature type="binding site" evidence="15">
    <location>
        <position position="148"/>
    </location>
    <ligand>
        <name>GTP</name>
        <dbReference type="ChEBI" id="CHEBI:37565"/>
    </ligand>
</feature>
<comment type="similarity">
    <text evidence="2">Belongs to the SRP receptor beta subunit family.</text>
</comment>
<dbReference type="EMBL" id="GL988041">
    <property type="protein sequence ID" value="EGS20377.1"/>
    <property type="molecule type" value="Genomic_DNA"/>
</dbReference>
<keyword evidence="7 12" id="KW-1133">Transmembrane helix</keyword>
<dbReference type="PDBsum" id="5CK3"/>
<evidence type="ECO:0000256" key="12">
    <source>
        <dbReference type="SAM" id="Phobius"/>
    </source>
</evidence>
<evidence type="ECO:0000313" key="13">
    <source>
        <dbReference type="EMBL" id="EGS20377.1"/>
    </source>
</evidence>
<evidence type="ECO:0000256" key="9">
    <source>
        <dbReference type="ARBA" id="ARBA00023136"/>
    </source>
</evidence>
<evidence type="ECO:0007829" key="15">
    <source>
        <dbReference type="PDB" id="5CK3"/>
    </source>
</evidence>
<dbReference type="Pfam" id="PF09439">
    <property type="entry name" value="SRPRB"/>
    <property type="match status" value="1"/>
</dbReference>
<keyword evidence="15 16" id="KW-0002">3D-structure</keyword>
<dbReference type="GO" id="GO:0005789">
    <property type="term" value="C:endoplasmic reticulum membrane"/>
    <property type="evidence" value="ECO:0007669"/>
    <property type="project" value="UniProtKB-SubCell"/>
</dbReference>
<dbReference type="HOGENOM" id="CLU_052538_0_0_1"/>
<dbReference type="GO" id="GO:0046872">
    <property type="term" value="F:metal ion binding"/>
    <property type="evidence" value="ECO:0007669"/>
    <property type="project" value="UniProtKB-KW"/>
</dbReference>
<evidence type="ECO:0000256" key="1">
    <source>
        <dbReference type="ARBA" id="ARBA00004389"/>
    </source>
</evidence>
<dbReference type="PDB" id="5CK5">
    <property type="method" value="X-ray"/>
    <property type="resolution" value="2.40 A"/>
    <property type="chains" value="A/B/C/D=42-346"/>
</dbReference>
<feature type="binding site" evidence="15">
    <location>
        <position position="58"/>
    </location>
    <ligand>
        <name>GTP</name>
        <dbReference type="ChEBI" id="CHEBI:37565"/>
    </ligand>
</feature>
<evidence type="ECO:0000256" key="4">
    <source>
        <dbReference type="ARBA" id="ARBA00022692"/>
    </source>
</evidence>
<dbReference type="SUPFAM" id="SSF52540">
    <property type="entry name" value="P-loop containing nucleoside triphosphate hydrolases"/>
    <property type="match status" value="1"/>
</dbReference>
<keyword evidence="15 17" id="KW-0479">Metal-binding</keyword>
<accession>G0S401</accession>
<dbReference type="PDBsum" id="5CK4"/>
<organism evidence="14">
    <name type="scientific">Chaetomium thermophilum (strain DSM 1495 / CBS 144.50 / IMI 039719)</name>
    <name type="common">Thermochaetoides thermophila</name>
    <dbReference type="NCBI Taxonomy" id="759272"/>
    <lineage>
        <taxon>Eukaryota</taxon>
        <taxon>Fungi</taxon>
        <taxon>Dikarya</taxon>
        <taxon>Ascomycota</taxon>
        <taxon>Pezizomycotina</taxon>
        <taxon>Sordariomycetes</taxon>
        <taxon>Sordariomycetidae</taxon>
        <taxon>Sordariales</taxon>
        <taxon>Chaetomiaceae</taxon>
        <taxon>Thermochaetoides</taxon>
    </lineage>
</organism>
<feature type="binding site" evidence="15">
    <location>
        <position position="61"/>
    </location>
    <ligand>
        <name>GTP</name>
        <dbReference type="ChEBI" id="CHEBI:37565"/>
    </ligand>
</feature>
<feature type="compositionally biased region" description="Polar residues" evidence="11">
    <location>
        <begin position="164"/>
        <end position="178"/>
    </location>
</feature>
<feature type="binding site" evidence="15">
    <location>
        <position position="63"/>
    </location>
    <ligand>
        <name>GTP</name>
        <dbReference type="ChEBI" id="CHEBI:37565"/>
    </ligand>
</feature>
<keyword evidence="6" id="KW-0256">Endoplasmic reticulum</keyword>
<dbReference type="InterPro" id="IPR027417">
    <property type="entry name" value="P-loop_NTPase"/>
</dbReference>
<dbReference type="PDB" id="5CK3">
    <property type="method" value="X-ray"/>
    <property type="resolution" value="3.20 A"/>
    <property type="chains" value="B/D/F=42-346"/>
</dbReference>
<evidence type="ECO:0000256" key="2">
    <source>
        <dbReference type="ARBA" id="ARBA00005619"/>
    </source>
</evidence>
<feature type="binding site" evidence="16 17">
    <location>
        <position position="62"/>
    </location>
    <ligand>
        <name>GDP</name>
        <dbReference type="ChEBI" id="CHEBI:58189"/>
    </ligand>
</feature>
<dbReference type="GO" id="GO:0005525">
    <property type="term" value="F:GTP binding"/>
    <property type="evidence" value="ECO:0007669"/>
    <property type="project" value="UniProtKB-KW"/>
</dbReference>
<feature type="binding site" evidence="15">
    <location>
        <position position="59"/>
    </location>
    <ligand>
        <name>GTP</name>
        <dbReference type="ChEBI" id="CHEBI:37565"/>
    </ligand>
</feature>
<evidence type="ECO:0007829" key="16">
    <source>
        <dbReference type="PDB" id="5CK4"/>
    </source>
</evidence>
<evidence type="ECO:0000256" key="10">
    <source>
        <dbReference type="ARBA" id="ARBA00023170"/>
    </source>
</evidence>
<feature type="binding site" evidence="15">
    <location>
        <position position="64"/>
    </location>
    <ligand>
        <name>GTP</name>
        <dbReference type="ChEBI" id="CHEBI:37565"/>
    </ligand>
</feature>
<dbReference type="AlphaFoldDB" id="G0S401"/>
<feature type="binding site" evidence="16 17">
    <location>
        <position position="252"/>
    </location>
    <ligand>
        <name>GDP</name>
        <dbReference type="ChEBI" id="CHEBI:58189"/>
    </ligand>
</feature>
<dbReference type="RefSeq" id="XP_006692673.1">
    <property type="nucleotide sequence ID" value="XM_006692610.1"/>
</dbReference>
<evidence type="ECO:0000256" key="11">
    <source>
        <dbReference type="SAM" id="MobiDB-lite"/>
    </source>
</evidence>
<feature type="binding site" evidence="16 17">
    <location>
        <position position="59"/>
    </location>
    <ligand>
        <name>GDP</name>
        <dbReference type="ChEBI" id="CHEBI:58189"/>
    </ligand>
</feature>
<feature type="binding site" evidence="15">
    <location>
        <position position="328"/>
    </location>
    <ligand>
        <name>GTP</name>
        <dbReference type="ChEBI" id="CHEBI:37565"/>
    </ligand>
</feature>
<feature type="binding site" evidence="15">
    <location>
        <position position="106"/>
    </location>
    <ligand>
        <name>GTP</name>
        <dbReference type="ChEBI" id="CHEBI:37565"/>
    </ligand>
</feature>
<evidence type="ECO:0000256" key="7">
    <source>
        <dbReference type="ARBA" id="ARBA00022989"/>
    </source>
</evidence>
<dbReference type="OMA" id="WWIAQRI"/>
<protein>
    <recommendedName>
        <fullName evidence="3">Signal recognition particle receptor subunit beta</fullName>
    </recommendedName>
</protein>
<dbReference type="SMR" id="G0S401"/>
<keyword evidence="8 15" id="KW-0342">GTP-binding</keyword>